<dbReference type="InterPro" id="IPR002680">
    <property type="entry name" value="AOX"/>
</dbReference>
<comment type="similarity">
    <text evidence="3 13">Belongs to the alternative oxidase family.</text>
</comment>
<dbReference type="GO" id="GO:0016020">
    <property type="term" value="C:membrane"/>
    <property type="evidence" value="ECO:0007669"/>
    <property type="project" value="UniProtKB-SubCell"/>
</dbReference>
<evidence type="ECO:0000256" key="8">
    <source>
        <dbReference type="ARBA" id="ARBA00022982"/>
    </source>
</evidence>
<keyword evidence="12 13" id="KW-0472">Membrane</keyword>
<evidence type="ECO:0000256" key="12">
    <source>
        <dbReference type="ARBA" id="ARBA00023136"/>
    </source>
</evidence>
<dbReference type="Proteomes" id="UP000009170">
    <property type="component" value="Unassembled WGS sequence"/>
</dbReference>
<organism evidence="15 16">
    <name type="scientific">Ostreococcus tauri</name>
    <name type="common">Marine green alga</name>
    <dbReference type="NCBI Taxonomy" id="70448"/>
    <lineage>
        <taxon>Eukaryota</taxon>
        <taxon>Viridiplantae</taxon>
        <taxon>Chlorophyta</taxon>
        <taxon>Mamiellophyceae</taxon>
        <taxon>Mamiellales</taxon>
        <taxon>Bathycoccaceae</taxon>
        <taxon>Ostreococcus</taxon>
    </lineage>
</organism>
<dbReference type="GO" id="GO:0010230">
    <property type="term" value="P:alternative respiration"/>
    <property type="evidence" value="ECO:0007669"/>
    <property type="project" value="TreeGrafter"/>
</dbReference>
<dbReference type="AlphaFoldDB" id="Q00UF9"/>
<dbReference type="RefSeq" id="XP_003083541.1">
    <property type="nucleotide sequence ID" value="XM_003083493.1"/>
</dbReference>
<keyword evidence="10 13" id="KW-0560">Oxidoreductase</keyword>
<dbReference type="GO" id="GO:0009916">
    <property type="term" value="F:alternative oxidase activity"/>
    <property type="evidence" value="ECO:0007669"/>
    <property type="project" value="UniProtKB-UniRule"/>
</dbReference>
<feature type="compositionally biased region" description="Basic and acidic residues" evidence="14">
    <location>
        <begin position="58"/>
        <end position="69"/>
    </location>
</feature>
<evidence type="ECO:0000256" key="9">
    <source>
        <dbReference type="ARBA" id="ARBA00022989"/>
    </source>
</evidence>
<dbReference type="KEGG" id="ota:OT_ostta16g00930"/>
<dbReference type="PANTHER" id="PTHR31803:SF19">
    <property type="entry name" value="UBIQUINOL OXIDASE"/>
    <property type="match status" value="1"/>
</dbReference>
<feature type="region of interest" description="Disordered" evidence="14">
    <location>
        <begin position="1"/>
        <end position="75"/>
    </location>
</feature>
<dbReference type="GO" id="GO:0005739">
    <property type="term" value="C:mitochondrion"/>
    <property type="evidence" value="ECO:0007669"/>
    <property type="project" value="TreeGrafter"/>
</dbReference>
<dbReference type="InterPro" id="IPR038659">
    <property type="entry name" value="AOX_sf"/>
</dbReference>
<keyword evidence="8 13" id="KW-0249">Electron transport</keyword>
<reference evidence="15 16" key="2">
    <citation type="journal article" date="2014" name="BMC Genomics">
        <title>An improved genome of the model marine alga Ostreococcus tauri unfolds by assessing Illumina de novo assemblies.</title>
        <authorList>
            <person name="Blanc-Mathieu R."/>
            <person name="Verhelst B."/>
            <person name="Derelle E."/>
            <person name="Rombauts S."/>
            <person name="Bouget F.Y."/>
            <person name="Carre I."/>
            <person name="Chateau A."/>
            <person name="Eyre-Walker A."/>
            <person name="Grimsley N."/>
            <person name="Moreau H."/>
            <person name="Piegu B."/>
            <person name="Rivals E."/>
            <person name="Schackwitz W."/>
            <person name="Van de Peer Y."/>
            <person name="Piganeau G."/>
        </authorList>
    </citation>
    <scope>NUCLEOTIDE SEQUENCE [LARGE SCALE GENOMIC DNA]</scope>
    <source>
        <strain evidence="16">OTTH 0595 / CCAP 157/2 / RCC745</strain>
    </source>
</reference>
<dbReference type="GO" id="GO:0046872">
    <property type="term" value="F:metal ion binding"/>
    <property type="evidence" value="ECO:0007669"/>
    <property type="project" value="UniProtKB-UniRule"/>
</dbReference>
<evidence type="ECO:0000256" key="13">
    <source>
        <dbReference type="RuleBase" id="RU003779"/>
    </source>
</evidence>
<keyword evidence="16" id="KW-1185">Reference proteome</keyword>
<comment type="subcellular location">
    <subcellularLocation>
        <location evidence="2">Membrane</location>
    </subcellularLocation>
</comment>
<dbReference type="GeneID" id="9831216"/>
<keyword evidence="4" id="KW-0813">Transport</keyword>
<feature type="compositionally biased region" description="Basic residues" evidence="14">
    <location>
        <begin position="29"/>
        <end position="40"/>
    </location>
</feature>
<evidence type="ECO:0000313" key="15">
    <source>
        <dbReference type="EMBL" id="CAL58090.1"/>
    </source>
</evidence>
<evidence type="ECO:0000256" key="10">
    <source>
        <dbReference type="ARBA" id="ARBA00023002"/>
    </source>
</evidence>
<evidence type="ECO:0000313" key="16">
    <source>
        <dbReference type="Proteomes" id="UP000009170"/>
    </source>
</evidence>
<comment type="catalytic activity">
    <reaction evidence="1 13">
        <text>2 a ubiquinol + O2 = 2 a ubiquinone + 2 H2O</text>
        <dbReference type="Rhea" id="RHEA:30255"/>
        <dbReference type="Rhea" id="RHEA-COMP:9565"/>
        <dbReference type="Rhea" id="RHEA-COMP:9566"/>
        <dbReference type="ChEBI" id="CHEBI:15377"/>
        <dbReference type="ChEBI" id="CHEBI:15379"/>
        <dbReference type="ChEBI" id="CHEBI:16389"/>
        <dbReference type="ChEBI" id="CHEBI:17976"/>
        <dbReference type="EC" id="1.10.3.11"/>
    </reaction>
</comment>
<evidence type="ECO:0000256" key="1">
    <source>
        <dbReference type="ARBA" id="ARBA00001192"/>
    </source>
</evidence>
<dbReference type="Pfam" id="PF01786">
    <property type="entry name" value="AOX"/>
    <property type="match status" value="1"/>
</dbReference>
<dbReference type="InParanoid" id="Q00UF9"/>
<evidence type="ECO:0000256" key="11">
    <source>
        <dbReference type="ARBA" id="ARBA00023004"/>
    </source>
</evidence>
<evidence type="ECO:0000256" key="6">
    <source>
        <dbReference type="ARBA" id="ARBA00022692"/>
    </source>
</evidence>
<keyword evidence="5 13" id="KW-0679">Respiratory chain</keyword>
<keyword evidence="6 13" id="KW-0812">Transmembrane</keyword>
<dbReference type="GO" id="GO:0098803">
    <property type="term" value="C:respiratory chain complex"/>
    <property type="evidence" value="ECO:0007669"/>
    <property type="project" value="UniProtKB-UniRule"/>
</dbReference>
<evidence type="ECO:0000256" key="2">
    <source>
        <dbReference type="ARBA" id="ARBA00004370"/>
    </source>
</evidence>
<evidence type="ECO:0000256" key="5">
    <source>
        <dbReference type="ARBA" id="ARBA00022660"/>
    </source>
</evidence>
<accession>Q00UF9</accession>
<protein>
    <recommendedName>
        <fullName evidence="13">Ubiquinol oxidase</fullName>
        <ecNumber evidence="13">1.10.3.11</ecNumber>
    </recommendedName>
</protein>
<dbReference type="EC" id="1.10.3.11" evidence="13"/>
<dbReference type="Gene3D" id="1.20.1260.140">
    <property type="entry name" value="Alternative oxidase"/>
    <property type="match status" value="1"/>
</dbReference>
<sequence>MPLAAVARVARARHRVERSTDAGGTISRRSIRPRRPRRGRTAVAVESSKDASSSSKTSPDDASRRDGARKTSSVYPEDVSDAFDRAVSEEGRRSIVEVTNVDELRERARAERKQLAATELALAAAVLARKQESFDSMDEFCSYGYIASVKGVYIDVSRNEVPKGFAQTASENFAREMREMVAFIDPDLDESDGRTTMPKELRVKLEALRLDSDAIWEREKNRPEVPAPWLLKAPYLALCFMLDKLFDETKPVQRFWFLETVARMPYYSYTAALTFYEILGWYRGGAELRKIHFAEEWNEYHHLLIMESLGGDVSWRDRFLGQHAALVYYGVLILLWFMSPALAYNFSELIEAHAVDTYAQFVDQNAELLKTMPAPRIAVEYYEGADLYLFDEFQTAREVRTRRPRIRTLYDVFSNIRDDEGEHVSTMNACQKEDAAVSSPNSVNAKTAAISALITAQYVFTRFAEIRGGLGGELLDDLLVDDTILDDANAGILDAILRAVDALFL</sequence>
<evidence type="ECO:0000256" key="3">
    <source>
        <dbReference type="ARBA" id="ARBA00008388"/>
    </source>
</evidence>
<evidence type="ECO:0000256" key="7">
    <source>
        <dbReference type="ARBA" id="ARBA00022723"/>
    </source>
</evidence>
<dbReference type="GO" id="GO:0106292">
    <property type="term" value="F:superoxide-generating NADPH oxidase activity"/>
    <property type="evidence" value="ECO:0007669"/>
    <property type="project" value="UniProtKB-ARBA"/>
</dbReference>
<comment type="caution">
    <text evidence="15">The sequence shown here is derived from an EMBL/GenBank/DDBJ whole genome shotgun (WGS) entry which is preliminary data.</text>
</comment>
<dbReference type="EMBL" id="CAID01000016">
    <property type="protein sequence ID" value="CAL58090.1"/>
    <property type="molecule type" value="Genomic_DNA"/>
</dbReference>
<dbReference type="STRING" id="70448.Q00UF9"/>
<proteinExistence type="inferred from homology"/>
<keyword evidence="7 13" id="KW-0479">Metal-binding</keyword>
<gene>
    <name evidence="15" type="ORF">OT_ostta16g00930</name>
</gene>
<evidence type="ECO:0000256" key="4">
    <source>
        <dbReference type="ARBA" id="ARBA00022448"/>
    </source>
</evidence>
<reference evidence="16" key="1">
    <citation type="journal article" date="2006" name="Proc. Natl. Acad. Sci. U.S.A.">
        <title>Genome analysis of the smallest free-living eukaryote Ostreococcus tauri unveils many unique features.</title>
        <authorList>
            <person name="Derelle E."/>
            <person name="Ferraz C."/>
            <person name="Rombauts S."/>
            <person name="Rouze P."/>
            <person name="Worden A.Z."/>
            <person name="Robbens S."/>
            <person name="Partensky F."/>
            <person name="Degroeve S."/>
            <person name="Echeynie S."/>
            <person name="Cooke R."/>
            <person name="Saeys Y."/>
            <person name="Wuyts J."/>
            <person name="Jabbari K."/>
            <person name="Bowler C."/>
            <person name="Panaud O."/>
            <person name="Piegu B."/>
            <person name="Ball S.G."/>
            <person name="Ral J.-P."/>
            <person name="Bouget F.-Y."/>
            <person name="Piganeau G."/>
            <person name="De Baets B."/>
            <person name="Picard A."/>
            <person name="Delseny M."/>
            <person name="Demaille J."/>
            <person name="Van de Peer Y."/>
            <person name="Moreau H."/>
        </authorList>
    </citation>
    <scope>NUCLEOTIDE SEQUENCE [LARGE SCALE GENOMIC DNA]</scope>
    <source>
        <strain evidence="16">OTTH 0595 / CCAP 157/2 / RCC745</strain>
    </source>
</reference>
<name>Q00UF9_OSTTA</name>
<dbReference type="OrthoDB" id="4493at2759"/>
<keyword evidence="9" id="KW-1133">Transmembrane helix</keyword>
<dbReference type="GO" id="GO:0102721">
    <property type="term" value="F:ubiquinol:oxygen oxidoreductase activity"/>
    <property type="evidence" value="ECO:0007669"/>
    <property type="project" value="UniProtKB-EC"/>
</dbReference>
<dbReference type="PANTHER" id="PTHR31803">
    <property type="entry name" value="ALTERNATIVE OXIDASE"/>
    <property type="match status" value="1"/>
</dbReference>
<keyword evidence="11 13" id="KW-0408">Iron</keyword>
<comment type="cofactor">
    <cofactor evidence="13">
        <name>Fe cation</name>
        <dbReference type="ChEBI" id="CHEBI:24875"/>
    </cofactor>
    <text evidence="13">Binds 2 iron ions per subunit.</text>
</comment>
<evidence type="ECO:0000256" key="14">
    <source>
        <dbReference type="SAM" id="MobiDB-lite"/>
    </source>
</evidence>